<dbReference type="InterPro" id="IPR011711">
    <property type="entry name" value="GntR_C"/>
</dbReference>
<evidence type="ECO:0000259" key="4">
    <source>
        <dbReference type="PROSITE" id="PS50949"/>
    </source>
</evidence>
<dbReference type="SMART" id="SM00345">
    <property type="entry name" value="HTH_GNTR"/>
    <property type="match status" value="1"/>
</dbReference>
<dbReference type="Pfam" id="PF07729">
    <property type="entry name" value="FCD"/>
    <property type="match status" value="1"/>
</dbReference>
<dbReference type="PANTHER" id="PTHR43537:SF24">
    <property type="entry name" value="GLUCONATE OPERON TRANSCRIPTIONAL REPRESSOR"/>
    <property type="match status" value="1"/>
</dbReference>
<keyword evidence="1" id="KW-0805">Transcription regulation</keyword>
<evidence type="ECO:0000256" key="3">
    <source>
        <dbReference type="ARBA" id="ARBA00023163"/>
    </source>
</evidence>
<dbReference type="Gene3D" id="1.20.120.530">
    <property type="entry name" value="GntR ligand-binding domain-like"/>
    <property type="match status" value="1"/>
</dbReference>
<evidence type="ECO:0000256" key="2">
    <source>
        <dbReference type="ARBA" id="ARBA00023125"/>
    </source>
</evidence>
<dbReference type="Proteomes" id="UP000184440">
    <property type="component" value="Unassembled WGS sequence"/>
</dbReference>
<dbReference type="InterPro" id="IPR036388">
    <property type="entry name" value="WH-like_DNA-bd_sf"/>
</dbReference>
<dbReference type="Gene3D" id="1.10.10.10">
    <property type="entry name" value="Winged helix-like DNA-binding domain superfamily/Winged helix DNA-binding domain"/>
    <property type="match status" value="1"/>
</dbReference>
<evidence type="ECO:0000313" key="5">
    <source>
        <dbReference type="EMBL" id="SHN39551.1"/>
    </source>
</evidence>
<reference evidence="5 6" key="1">
    <citation type="submission" date="2016-11" db="EMBL/GenBank/DDBJ databases">
        <authorList>
            <person name="Jaros S."/>
            <person name="Januszkiewicz K."/>
            <person name="Wedrychowicz H."/>
        </authorList>
    </citation>
    <scope>NUCLEOTIDE SEQUENCE [LARGE SCALE GENOMIC DNA]</scope>
    <source>
        <strain evidence="5 6">DSM 46144</strain>
    </source>
</reference>
<protein>
    <submittedName>
        <fullName evidence="5">Transcriptional regulator, GntR family</fullName>
    </submittedName>
</protein>
<feature type="domain" description="HTH gntR-type" evidence="4">
    <location>
        <begin position="15"/>
        <end position="82"/>
    </location>
</feature>
<evidence type="ECO:0000313" key="6">
    <source>
        <dbReference type="Proteomes" id="UP000184440"/>
    </source>
</evidence>
<sequence>MTSASIVGRAGSRRQGLPDEVATYVRELILSGQVRPGEFIRMDGIAEAVGVSNTPVREGLLKLSNEGWLVLEPRRGFVVAEFSAQDVQDLFWAQAQLAGELAARTAKAITPDRLERLSELIERHEQAVTSNQGPETIDALNHAFHREVNLGANSPYLARLLSSVAQNFPNRFYSEIEGQVQACRVEHPLILDALRRRKARTARQIMQQHILSRGTSLVAMLEERGIFTAEQ</sequence>
<evidence type="ECO:0000256" key="1">
    <source>
        <dbReference type="ARBA" id="ARBA00023015"/>
    </source>
</evidence>
<dbReference type="PANTHER" id="PTHR43537">
    <property type="entry name" value="TRANSCRIPTIONAL REGULATOR, GNTR FAMILY"/>
    <property type="match status" value="1"/>
</dbReference>
<proteinExistence type="predicted"/>
<dbReference type="GO" id="GO:0003677">
    <property type="term" value="F:DNA binding"/>
    <property type="evidence" value="ECO:0007669"/>
    <property type="project" value="UniProtKB-KW"/>
</dbReference>
<dbReference type="InterPro" id="IPR008920">
    <property type="entry name" value="TF_FadR/GntR_C"/>
</dbReference>
<dbReference type="Pfam" id="PF00392">
    <property type="entry name" value="GntR"/>
    <property type="match status" value="1"/>
</dbReference>
<dbReference type="SMART" id="SM00895">
    <property type="entry name" value="FCD"/>
    <property type="match status" value="1"/>
</dbReference>
<dbReference type="SUPFAM" id="SSF46785">
    <property type="entry name" value="Winged helix' DNA-binding domain"/>
    <property type="match status" value="1"/>
</dbReference>
<dbReference type="RefSeq" id="WP_073259659.1">
    <property type="nucleotide sequence ID" value="NZ_FRCS01000006.1"/>
</dbReference>
<dbReference type="STRING" id="134849.SAMN05443668_106309"/>
<dbReference type="EMBL" id="FRCS01000006">
    <property type="protein sequence ID" value="SHN39551.1"/>
    <property type="molecule type" value="Genomic_DNA"/>
</dbReference>
<dbReference type="OrthoDB" id="3864082at2"/>
<keyword evidence="2" id="KW-0238">DNA-binding</keyword>
<dbReference type="PROSITE" id="PS50949">
    <property type="entry name" value="HTH_GNTR"/>
    <property type="match status" value="1"/>
</dbReference>
<keyword evidence="3" id="KW-0804">Transcription</keyword>
<gene>
    <name evidence="5" type="ORF">SAMN05443668_106309</name>
</gene>
<dbReference type="SUPFAM" id="SSF48008">
    <property type="entry name" value="GntR ligand-binding domain-like"/>
    <property type="match status" value="1"/>
</dbReference>
<dbReference type="InterPro" id="IPR036390">
    <property type="entry name" value="WH_DNA-bd_sf"/>
</dbReference>
<dbReference type="GO" id="GO:0003700">
    <property type="term" value="F:DNA-binding transcription factor activity"/>
    <property type="evidence" value="ECO:0007669"/>
    <property type="project" value="InterPro"/>
</dbReference>
<dbReference type="AlphaFoldDB" id="A0A1M7R3H5"/>
<organism evidence="5 6">
    <name type="scientific">Cryptosporangium aurantiacum</name>
    <dbReference type="NCBI Taxonomy" id="134849"/>
    <lineage>
        <taxon>Bacteria</taxon>
        <taxon>Bacillati</taxon>
        <taxon>Actinomycetota</taxon>
        <taxon>Actinomycetes</taxon>
        <taxon>Cryptosporangiales</taxon>
        <taxon>Cryptosporangiaceae</taxon>
        <taxon>Cryptosporangium</taxon>
    </lineage>
</organism>
<dbReference type="InterPro" id="IPR000524">
    <property type="entry name" value="Tscrpt_reg_HTH_GntR"/>
</dbReference>
<name>A0A1M7R3H5_9ACTN</name>
<accession>A0A1M7R3H5</accession>
<keyword evidence="6" id="KW-1185">Reference proteome</keyword>